<proteinExistence type="predicted"/>
<organism evidence="1 2">
    <name type="scientific">Candidatus Lokiarchaeum ossiferum</name>
    <dbReference type="NCBI Taxonomy" id="2951803"/>
    <lineage>
        <taxon>Archaea</taxon>
        <taxon>Promethearchaeati</taxon>
        <taxon>Promethearchaeota</taxon>
        <taxon>Promethearchaeia</taxon>
        <taxon>Promethearchaeales</taxon>
        <taxon>Promethearchaeaceae</taxon>
        <taxon>Candidatus Lokiarchaeum</taxon>
    </lineage>
</organism>
<sequence length="258" mass="30410">MTEKESVEGNIPEIQDISTLKLLISNPKAVQKEKNLACQKLMKINTPEAKSILVDYFIKSIKLLKKKEASRDVDKRRDNYFIDLMKTGTKKAAEYIYKNKRLSLFESEKNFAYLDDKAQEIIIQKFMKEYYGKKPYLPPSLFNYCEKTDFKSRKQVLQALADGFLKKKYIQSKSPEFKYILKYLNDEDFSFKQEVLKKMKSWLVHEVLALNIDKAIGLINPNDKALFETLQYLYQKTDFKDNLAIKEKWTLLLEKFAT</sequence>
<protein>
    <recommendedName>
        <fullName evidence="3">HEAT repeat domain-containing protein</fullName>
    </recommendedName>
</protein>
<gene>
    <name evidence="1" type="ORF">NEF87_004828</name>
</gene>
<keyword evidence="2" id="KW-1185">Reference proteome</keyword>
<reference evidence="1" key="1">
    <citation type="submission" date="2022-09" db="EMBL/GenBank/DDBJ databases">
        <title>Actin cytoskeleton and complex cell architecture in an #Asgard archaeon.</title>
        <authorList>
            <person name="Ponce Toledo R.I."/>
            <person name="Schleper C."/>
            <person name="Rodrigues Oliveira T."/>
            <person name="Wollweber F."/>
            <person name="Xu J."/>
            <person name="Rittmann S."/>
            <person name="Klingl A."/>
            <person name="Pilhofer M."/>
        </authorList>
    </citation>
    <scope>NUCLEOTIDE SEQUENCE</scope>
    <source>
        <strain evidence="1">B-35</strain>
    </source>
</reference>
<name>A0ABY6HYS8_9ARCH</name>
<evidence type="ECO:0000313" key="1">
    <source>
        <dbReference type="EMBL" id="UYP48543.1"/>
    </source>
</evidence>
<accession>A0ABY6HYS8</accession>
<dbReference type="EMBL" id="CP104013">
    <property type="protein sequence ID" value="UYP48543.1"/>
    <property type="molecule type" value="Genomic_DNA"/>
</dbReference>
<dbReference type="Proteomes" id="UP001208689">
    <property type="component" value="Chromosome"/>
</dbReference>
<evidence type="ECO:0000313" key="2">
    <source>
        <dbReference type="Proteomes" id="UP001208689"/>
    </source>
</evidence>
<evidence type="ECO:0008006" key="3">
    <source>
        <dbReference type="Google" id="ProtNLM"/>
    </source>
</evidence>